<reference evidence="9 10" key="1">
    <citation type="submission" date="2019-05" db="EMBL/GenBank/DDBJ databases">
        <title>Kocuria coralli sp. nov., a novel actinobacterium isolated from coral reef seawater.</title>
        <authorList>
            <person name="Li J."/>
        </authorList>
    </citation>
    <scope>NUCLEOTIDE SEQUENCE [LARGE SCALE GENOMIC DNA]</scope>
    <source>
        <strain evidence="9 10">SCSIO 13007</strain>
    </source>
</reference>
<dbReference type="GO" id="GO:0055085">
    <property type="term" value="P:transmembrane transport"/>
    <property type="evidence" value="ECO:0007669"/>
    <property type="project" value="TreeGrafter"/>
</dbReference>
<dbReference type="EMBL" id="SZWF01000004">
    <property type="protein sequence ID" value="KAA9394845.1"/>
    <property type="molecule type" value="Genomic_DNA"/>
</dbReference>
<evidence type="ECO:0000256" key="5">
    <source>
        <dbReference type="ARBA" id="ARBA00022692"/>
    </source>
</evidence>
<keyword evidence="4" id="KW-1003">Cell membrane</keyword>
<gene>
    <name evidence="9" type="ORF">FCK90_04750</name>
</gene>
<dbReference type="RefSeq" id="WP_158033156.1">
    <property type="nucleotide sequence ID" value="NZ_ML708613.1"/>
</dbReference>
<dbReference type="PANTHER" id="PTHR21716">
    <property type="entry name" value="TRANSMEMBRANE PROTEIN"/>
    <property type="match status" value="1"/>
</dbReference>
<dbReference type="OrthoDB" id="9784366at2"/>
<evidence type="ECO:0000313" key="10">
    <source>
        <dbReference type="Proteomes" id="UP000325957"/>
    </source>
</evidence>
<comment type="subcellular location">
    <subcellularLocation>
        <location evidence="1">Cell membrane</location>
        <topology evidence="1">Multi-pass membrane protein</topology>
    </subcellularLocation>
</comment>
<keyword evidence="6 8" id="KW-1133">Transmembrane helix</keyword>
<proteinExistence type="inferred from homology"/>
<dbReference type="AlphaFoldDB" id="A0A5J5L0X7"/>
<dbReference type="Pfam" id="PF01594">
    <property type="entry name" value="AI-2E_transport"/>
    <property type="match status" value="1"/>
</dbReference>
<feature type="transmembrane region" description="Helical" evidence="8">
    <location>
        <begin position="316"/>
        <end position="344"/>
    </location>
</feature>
<evidence type="ECO:0000256" key="7">
    <source>
        <dbReference type="ARBA" id="ARBA00023136"/>
    </source>
</evidence>
<evidence type="ECO:0000256" key="6">
    <source>
        <dbReference type="ARBA" id="ARBA00022989"/>
    </source>
</evidence>
<evidence type="ECO:0000256" key="2">
    <source>
        <dbReference type="ARBA" id="ARBA00009773"/>
    </source>
</evidence>
<evidence type="ECO:0000256" key="1">
    <source>
        <dbReference type="ARBA" id="ARBA00004651"/>
    </source>
</evidence>
<organism evidence="9 10">
    <name type="scientific">Kocuria coralli</name>
    <dbReference type="NCBI Taxonomy" id="1461025"/>
    <lineage>
        <taxon>Bacteria</taxon>
        <taxon>Bacillati</taxon>
        <taxon>Actinomycetota</taxon>
        <taxon>Actinomycetes</taxon>
        <taxon>Micrococcales</taxon>
        <taxon>Micrococcaceae</taxon>
        <taxon>Kocuria</taxon>
    </lineage>
</organism>
<keyword evidence="5 8" id="KW-0812">Transmembrane</keyword>
<evidence type="ECO:0000256" key="4">
    <source>
        <dbReference type="ARBA" id="ARBA00022475"/>
    </source>
</evidence>
<feature type="transmembrane region" description="Helical" evidence="8">
    <location>
        <begin position="157"/>
        <end position="182"/>
    </location>
</feature>
<evidence type="ECO:0000256" key="8">
    <source>
        <dbReference type="SAM" id="Phobius"/>
    </source>
</evidence>
<dbReference type="InterPro" id="IPR002549">
    <property type="entry name" value="AI-2E-like"/>
</dbReference>
<comment type="caution">
    <text evidence="9">The sequence shown here is derived from an EMBL/GenBank/DDBJ whole genome shotgun (WGS) entry which is preliminary data.</text>
</comment>
<keyword evidence="7 8" id="KW-0472">Membrane</keyword>
<feature type="transmembrane region" description="Helical" evidence="8">
    <location>
        <begin position="218"/>
        <end position="239"/>
    </location>
</feature>
<feature type="transmembrane region" description="Helical" evidence="8">
    <location>
        <begin position="27"/>
        <end position="56"/>
    </location>
</feature>
<accession>A0A5J5L0X7</accession>
<protein>
    <submittedName>
        <fullName evidence="9">AI-2E family transporter</fullName>
    </submittedName>
</protein>
<sequence>MSADAKTSGSGPWSDRLGRAATRGLQFLILAAVAALVVYALLAVKVVVLALLIALILASAVRPVVSWLERHGWPGWASAILVFLALIVVLGGITTGVVFGIRNGWSDLISAASSGWQQLQDFVHDSPLPIPVDADTVNAALSQLQGALTSPSAEQSALTGISVASEVLAGTLLMLVTLFFFIMDGPRLWAFVLSWFHGDVLERIAASGERTVRTLGGYTRGIALIATVDSLLIGLGLWILQVPLVIPLTVIIFITAFIPIVGALAAGALAALVALVANGPITALIVVAILIIVHHLDGYFLHPLVMGKAVHLHGLVILLALSAGTFLGGVAGAVLAVPLTAVAWSVIKIWTGRDHDEPGTAVVENGTDDEAGPAPA</sequence>
<evidence type="ECO:0000313" key="9">
    <source>
        <dbReference type="EMBL" id="KAA9394845.1"/>
    </source>
</evidence>
<evidence type="ECO:0000256" key="3">
    <source>
        <dbReference type="ARBA" id="ARBA00022448"/>
    </source>
</evidence>
<feature type="transmembrane region" description="Helical" evidence="8">
    <location>
        <begin position="76"/>
        <end position="101"/>
    </location>
</feature>
<dbReference type="GO" id="GO:0005886">
    <property type="term" value="C:plasma membrane"/>
    <property type="evidence" value="ECO:0007669"/>
    <property type="project" value="UniProtKB-SubCell"/>
</dbReference>
<dbReference type="Proteomes" id="UP000325957">
    <property type="component" value="Unassembled WGS sequence"/>
</dbReference>
<dbReference type="PANTHER" id="PTHR21716:SF53">
    <property type="entry name" value="PERMEASE PERM-RELATED"/>
    <property type="match status" value="1"/>
</dbReference>
<name>A0A5J5L0X7_9MICC</name>
<keyword evidence="10" id="KW-1185">Reference proteome</keyword>
<keyword evidence="3" id="KW-0813">Transport</keyword>
<feature type="transmembrane region" description="Helical" evidence="8">
    <location>
        <begin position="245"/>
        <end position="265"/>
    </location>
</feature>
<feature type="transmembrane region" description="Helical" evidence="8">
    <location>
        <begin position="272"/>
        <end position="296"/>
    </location>
</feature>
<comment type="similarity">
    <text evidence="2">Belongs to the autoinducer-2 exporter (AI-2E) (TC 2.A.86) family.</text>
</comment>